<dbReference type="STRING" id="8496.A0A151N431"/>
<comment type="subunit">
    <text evidence="7">Part of the multisubunit transport protein particle (TRAPP) complex. The heterodimer TRAPPC6B-TRAPPC3 interacts with TRAPPC1 likely providing a core for TRAPP complex formation.</text>
</comment>
<comment type="similarity">
    <text evidence="6">Belongs to the TRAPP small subunits family. BET5 subfamily.</text>
</comment>
<dbReference type="Proteomes" id="UP000050525">
    <property type="component" value="Unassembled WGS sequence"/>
</dbReference>
<dbReference type="PANTHER" id="PTHR23249">
    <property type="entry name" value="TRAFFICKING PROTEIN PARTICLE COMPLEX SUBUNIT"/>
    <property type="match status" value="1"/>
</dbReference>
<keyword evidence="5 8" id="KW-0333">Golgi apparatus</keyword>
<dbReference type="GeneID" id="102562194"/>
<keyword evidence="10" id="KW-1185">Reference proteome</keyword>
<dbReference type="InterPro" id="IPR007233">
    <property type="entry name" value="TRAPPC"/>
</dbReference>
<dbReference type="Gene3D" id="3.30.450.70">
    <property type="match status" value="1"/>
</dbReference>
<gene>
    <name evidence="9" type="primary">TRAPPC1</name>
    <name evidence="9" type="ORF">Y1Q_0004733</name>
</gene>
<dbReference type="Pfam" id="PF04099">
    <property type="entry name" value="Sybindin"/>
    <property type="match status" value="1"/>
</dbReference>
<name>A0A151N431_ALLMI</name>
<comment type="function">
    <text evidence="1">May play a role in vesicular transport from endoplasmic reticulum to Golgi.</text>
</comment>
<dbReference type="KEGG" id="amj:102562194"/>
<protein>
    <recommendedName>
        <fullName evidence="8">Trafficking protein particle complex subunit</fullName>
    </recommendedName>
</protein>
<comment type="caution">
    <text evidence="9">The sequence shown here is derived from an EMBL/GenBank/DDBJ whole genome shotgun (WGS) entry which is preliminary data.</text>
</comment>
<evidence type="ECO:0000313" key="10">
    <source>
        <dbReference type="Proteomes" id="UP000050525"/>
    </source>
</evidence>
<keyword evidence="3 8" id="KW-0256">Endoplasmic reticulum</keyword>
<dbReference type="AlphaFoldDB" id="A0A151N431"/>
<dbReference type="SUPFAM" id="SSF64356">
    <property type="entry name" value="SNARE-like"/>
    <property type="match status" value="1"/>
</dbReference>
<evidence type="ECO:0000313" key="9">
    <source>
        <dbReference type="EMBL" id="KYO31584.1"/>
    </source>
</evidence>
<dbReference type="GO" id="GO:0006888">
    <property type="term" value="P:endoplasmic reticulum to Golgi vesicle-mediated transport"/>
    <property type="evidence" value="ECO:0007669"/>
    <property type="project" value="UniProtKB-UniRule"/>
</dbReference>
<dbReference type="eggNOG" id="KOG3368">
    <property type="taxonomic scope" value="Eukaryota"/>
</dbReference>
<evidence type="ECO:0000256" key="2">
    <source>
        <dbReference type="ARBA" id="ARBA00022448"/>
    </source>
</evidence>
<dbReference type="RefSeq" id="XP_006271911.1">
    <property type="nucleotide sequence ID" value="XM_006271849.4"/>
</dbReference>
<sequence length="145" mass="16721">MTVHNLYVFDRAGTCLHYSEWHRRKPPGISQEEEFKLMFGMLFSIRSFVAKMSPVDMRDGFLCFQTSKYKLHYYETPTGLRFVLTTDLGVGSARDALQHLYSNIYVELVVKNPLCPLGEPVQSELFRSRLDAFVRALPFFSARAA</sequence>
<keyword evidence="2 8" id="KW-0813">Transport</keyword>
<dbReference type="GO" id="GO:0005783">
    <property type="term" value="C:endoplasmic reticulum"/>
    <property type="evidence" value="ECO:0007669"/>
    <property type="project" value="UniProtKB-SubCell"/>
</dbReference>
<proteinExistence type="inferred from homology"/>
<reference evidence="9 10" key="1">
    <citation type="journal article" date="2012" name="Genome Biol.">
        <title>Sequencing three crocodilian genomes to illuminate the evolution of archosaurs and amniotes.</title>
        <authorList>
            <person name="St John J.A."/>
            <person name="Braun E.L."/>
            <person name="Isberg S.R."/>
            <person name="Miles L.G."/>
            <person name="Chong A.Y."/>
            <person name="Gongora J."/>
            <person name="Dalzell P."/>
            <person name="Moran C."/>
            <person name="Bed'hom B."/>
            <person name="Abzhanov A."/>
            <person name="Burgess S.C."/>
            <person name="Cooksey A.M."/>
            <person name="Castoe T.A."/>
            <person name="Crawford N.G."/>
            <person name="Densmore L.D."/>
            <person name="Drew J.C."/>
            <person name="Edwards S.V."/>
            <person name="Faircloth B.C."/>
            <person name="Fujita M.K."/>
            <person name="Greenwold M.J."/>
            <person name="Hoffmann F.G."/>
            <person name="Howard J.M."/>
            <person name="Iguchi T."/>
            <person name="Janes D.E."/>
            <person name="Khan S.Y."/>
            <person name="Kohno S."/>
            <person name="de Koning A.J."/>
            <person name="Lance S.L."/>
            <person name="McCarthy F.M."/>
            <person name="McCormack J.E."/>
            <person name="Merchant M.E."/>
            <person name="Peterson D.G."/>
            <person name="Pollock D.D."/>
            <person name="Pourmand N."/>
            <person name="Raney B.J."/>
            <person name="Roessler K.A."/>
            <person name="Sanford J.R."/>
            <person name="Sawyer R.H."/>
            <person name="Schmidt C.J."/>
            <person name="Triplett E.W."/>
            <person name="Tuberville T.D."/>
            <person name="Venegas-Anaya M."/>
            <person name="Howard J.T."/>
            <person name="Jarvis E.D."/>
            <person name="Guillette L.J.Jr."/>
            <person name="Glenn T.C."/>
            <person name="Green R.E."/>
            <person name="Ray D.A."/>
        </authorList>
    </citation>
    <scope>NUCLEOTIDE SEQUENCE [LARGE SCALE GENOMIC DNA]</scope>
    <source>
        <strain evidence="9">KSC_2009_1</strain>
    </source>
</reference>
<dbReference type="InterPro" id="IPR011012">
    <property type="entry name" value="Longin-like_dom_sf"/>
</dbReference>
<evidence type="ECO:0000256" key="7">
    <source>
        <dbReference type="ARBA" id="ARBA00062874"/>
    </source>
</evidence>
<dbReference type="CTD" id="58485"/>
<evidence type="ECO:0000256" key="6">
    <source>
        <dbReference type="ARBA" id="ARBA00038167"/>
    </source>
</evidence>
<dbReference type="CDD" id="cd14855">
    <property type="entry name" value="TRAPPC1_MUM2"/>
    <property type="match status" value="1"/>
</dbReference>
<dbReference type="PANTHER" id="PTHR23249:SF16">
    <property type="entry name" value="TRAFFICKING PROTEIN PARTICLE COMPLEX SUBUNIT 1"/>
    <property type="match status" value="1"/>
</dbReference>
<evidence type="ECO:0000256" key="8">
    <source>
        <dbReference type="RuleBase" id="RU366065"/>
    </source>
</evidence>
<evidence type="ECO:0000256" key="3">
    <source>
        <dbReference type="ARBA" id="ARBA00022824"/>
    </source>
</evidence>
<keyword evidence="4 8" id="KW-0931">ER-Golgi transport</keyword>
<comment type="subcellular location">
    <subcellularLocation>
        <location evidence="8">Endoplasmic reticulum</location>
    </subcellularLocation>
    <subcellularLocation>
        <location evidence="8">Golgi apparatus</location>
        <location evidence="8">cis-Golgi network</location>
    </subcellularLocation>
</comment>
<organism evidence="9 10">
    <name type="scientific">Alligator mississippiensis</name>
    <name type="common">American alligator</name>
    <dbReference type="NCBI Taxonomy" id="8496"/>
    <lineage>
        <taxon>Eukaryota</taxon>
        <taxon>Metazoa</taxon>
        <taxon>Chordata</taxon>
        <taxon>Craniata</taxon>
        <taxon>Vertebrata</taxon>
        <taxon>Euteleostomi</taxon>
        <taxon>Archelosauria</taxon>
        <taxon>Archosauria</taxon>
        <taxon>Crocodylia</taxon>
        <taxon>Alligatoridae</taxon>
        <taxon>Alligatorinae</taxon>
        <taxon>Alligator</taxon>
    </lineage>
</organism>
<accession>A0A151N431</accession>
<evidence type="ECO:0000256" key="4">
    <source>
        <dbReference type="ARBA" id="ARBA00022892"/>
    </source>
</evidence>
<dbReference type="EMBL" id="AKHW03004069">
    <property type="protein sequence ID" value="KYO31584.1"/>
    <property type="molecule type" value="Genomic_DNA"/>
</dbReference>
<evidence type="ECO:0000256" key="5">
    <source>
        <dbReference type="ARBA" id="ARBA00023034"/>
    </source>
</evidence>
<dbReference type="OrthoDB" id="9403851at2759"/>
<dbReference type="GO" id="GO:0030008">
    <property type="term" value="C:TRAPP complex"/>
    <property type="evidence" value="ECO:0007669"/>
    <property type="project" value="UniProtKB-UniRule"/>
</dbReference>
<dbReference type="SMART" id="SM01399">
    <property type="entry name" value="Sybindin"/>
    <property type="match status" value="1"/>
</dbReference>
<dbReference type="FunFam" id="3.30.450.70:FF:000004">
    <property type="entry name" value="Trafficking protein particle complex 1"/>
    <property type="match status" value="1"/>
</dbReference>
<dbReference type="GO" id="GO:0005794">
    <property type="term" value="C:Golgi apparatus"/>
    <property type="evidence" value="ECO:0007669"/>
    <property type="project" value="UniProtKB-SubCell"/>
</dbReference>
<evidence type="ECO:0000256" key="1">
    <source>
        <dbReference type="ARBA" id="ARBA00002910"/>
    </source>
</evidence>